<sequence length="71" mass="7963">MVELNVIGQATNLGKTHIVQRAWRNGGRPYLHGRVFDLRSGYIHPRTSMINNGQAVQTVCKLHNAMVKNPP</sequence>
<accession>A0AAJ4VYV3</accession>
<dbReference type="InterPro" id="IPR036874">
    <property type="entry name" value="Carbonic_anhydrase_sf"/>
</dbReference>
<dbReference type="RefSeq" id="WP_009769875.1">
    <property type="nucleotide sequence ID" value="NZ_AKAU01000252.1"/>
</dbReference>
<dbReference type="Proteomes" id="UP000236649">
    <property type="component" value="Chromosome 1"/>
</dbReference>
<gene>
    <name evidence="1" type="ORF">C2L64_13050</name>
    <name evidence="2" type="ORF">WQE_40209</name>
</gene>
<keyword evidence="3" id="KW-1185">Reference proteome</keyword>
<dbReference type="GO" id="GO:0004089">
    <property type="term" value="F:carbonate dehydratase activity"/>
    <property type="evidence" value="ECO:0007669"/>
    <property type="project" value="InterPro"/>
</dbReference>
<evidence type="ECO:0000313" key="2">
    <source>
        <dbReference type="EMBL" id="EIM95272.1"/>
    </source>
</evidence>
<dbReference type="EMBL" id="AKAU01000252">
    <property type="protein sequence ID" value="EIM95272.1"/>
    <property type="molecule type" value="Genomic_DNA"/>
</dbReference>
<dbReference type="GeneID" id="55529262"/>
<reference evidence="1 4" key="2">
    <citation type="submission" date="2018-01" db="EMBL/GenBank/DDBJ databases">
        <title>Species boundaries and ecological features among Paraburkholderia terrae DSMZ17804T, P. hospita DSMZ17164T and P. caribensis DSMZ13236T.</title>
        <authorList>
            <person name="Pratama A.A."/>
        </authorList>
    </citation>
    <scope>NUCLEOTIDE SEQUENCE [LARGE SCALE GENOMIC DNA]</scope>
    <source>
        <strain evidence="1 4">DSM 17164</strain>
    </source>
</reference>
<name>A0AAJ4VYV3_9BURK</name>
<organism evidence="1 4">
    <name type="scientific">Paraburkholderia hospita</name>
    <dbReference type="NCBI Taxonomy" id="169430"/>
    <lineage>
        <taxon>Bacteria</taxon>
        <taxon>Pseudomonadati</taxon>
        <taxon>Pseudomonadota</taxon>
        <taxon>Betaproteobacteria</taxon>
        <taxon>Burkholderiales</taxon>
        <taxon>Burkholderiaceae</taxon>
        <taxon>Paraburkholderia</taxon>
    </lineage>
</organism>
<dbReference type="EMBL" id="CP026105">
    <property type="protein sequence ID" value="AUT69133.1"/>
    <property type="molecule type" value="Genomic_DNA"/>
</dbReference>
<evidence type="ECO:0000313" key="4">
    <source>
        <dbReference type="Proteomes" id="UP000236649"/>
    </source>
</evidence>
<protein>
    <submittedName>
        <fullName evidence="2">Carbonate dehydratase</fullName>
    </submittedName>
</protein>
<dbReference type="AlphaFoldDB" id="A0AAJ4VYV3"/>
<dbReference type="Gene3D" id="3.40.1050.10">
    <property type="entry name" value="Carbonic anhydrase"/>
    <property type="match status" value="1"/>
</dbReference>
<proteinExistence type="predicted"/>
<dbReference type="Proteomes" id="UP000004980">
    <property type="component" value="Unassembled WGS sequence"/>
</dbReference>
<dbReference type="GO" id="GO:0008270">
    <property type="term" value="F:zinc ion binding"/>
    <property type="evidence" value="ECO:0007669"/>
    <property type="project" value="InterPro"/>
</dbReference>
<reference evidence="2 3" key="1">
    <citation type="journal article" date="2012" name="J. Bacteriol.">
        <title>Draft Genome Sequence of the Soil Bacterium Burkholderia terrae Strain BS001, Which Interacts with Fungal Surface Structures.</title>
        <authorList>
            <person name="Nazir R."/>
            <person name="Hansen M.A."/>
            <person name="Sorensen S."/>
            <person name="van Elsas J.D."/>
        </authorList>
    </citation>
    <scope>NUCLEOTIDE SEQUENCE [LARGE SCALE GENOMIC DNA]</scope>
    <source>
        <strain evidence="2 3">BS001</strain>
    </source>
</reference>
<dbReference type="KEGG" id="phs:C2L64_13050"/>
<dbReference type="SUPFAM" id="SSF53056">
    <property type="entry name" value="beta-carbonic anhydrase, cab"/>
    <property type="match status" value="1"/>
</dbReference>
<evidence type="ECO:0000313" key="1">
    <source>
        <dbReference type="EMBL" id="AUT69133.1"/>
    </source>
</evidence>
<evidence type="ECO:0000313" key="3">
    <source>
        <dbReference type="Proteomes" id="UP000004980"/>
    </source>
</evidence>